<dbReference type="Proteomes" id="UP000003344">
    <property type="component" value="Unassembled WGS sequence"/>
</dbReference>
<sequence>MFQHTAARRRLASGTFATWQAGRFQHTAARRRLVWVQVLNLVSNQFQHTAARRRLDEKINYFDIPEGVSTHSRPKAAGFTAEEIVRQLKAVSTHSRPKAAGAFLFVKLSSIKVSTHSRPKAAGASLKSLAPSGFTTPISLSSQEKREREYNTAFSVAPAFAIS</sequence>
<comment type="caution">
    <text evidence="1">The sequence shown here is derived from an EMBL/GenBank/DDBJ whole genome shotgun (WGS) entry which is preliminary data.</text>
</comment>
<evidence type="ECO:0000313" key="2">
    <source>
        <dbReference type="Proteomes" id="UP000003344"/>
    </source>
</evidence>
<name>D3A0H3_NEIM2</name>
<gene>
    <name evidence="1" type="ORF">NEIMUCOT_06409</name>
</gene>
<proteinExistence type="predicted"/>
<protein>
    <submittedName>
        <fullName evidence="1">Uncharacterized protein</fullName>
    </submittedName>
</protein>
<reference evidence="1 2" key="1">
    <citation type="submission" date="2009-10" db="EMBL/GenBank/DDBJ databases">
        <authorList>
            <person name="Weinstock G."/>
            <person name="Sodergren E."/>
            <person name="Clifton S."/>
            <person name="Fulton L."/>
            <person name="Fulton B."/>
            <person name="Courtney L."/>
            <person name="Fronick C."/>
            <person name="Harrison M."/>
            <person name="Strong C."/>
            <person name="Farmer C."/>
            <person name="Delahaunty K."/>
            <person name="Markovic C."/>
            <person name="Hall O."/>
            <person name="Minx P."/>
            <person name="Tomlinson C."/>
            <person name="Mitreva M."/>
            <person name="Nelson J."/>
            <person name="Hou S."/>
            <person name="Wollam A."/>
            <person name="Pepin K.H."/>
            <person name="Johnson M."/>
            <person name="Bhonagiri V."/>
            <person name="Nash W.E."/>
            <person name="Warren W."/>
            <person name="Chinwalla A."/>
            <person name="Mardis E.R."/>
            <person name="Wilson R.K."/>
        </authorList>
    </citation>
    <scope>NUCLEOTIDE SEQUENCE [LARGE SCALE GENOMIC DNA]</scope>
    <source>
        <strain evidence="2">ATCC 25996 / DSM 4631 / NCTC 10774 / M26</strain>
    </source>
</reference>
<dbReference type="EMBL" id="ACDX02000028">
    <property type="protein sequence ID" value="EFC87147.1"/>
    <property type="molecule type" value="Genomic_DNA"/>
</dbReference>
<evidence type="ECO:0000313" key="1">
    <source>
        <dbReference type="EMBL" id="EFC87147.1"/>
    </source>
</evidence>
<dbReference type="AlphaFoldDB" id="D3A0H3"/>
<accession>D3A0H3</accession>
<organism evidence="1 2">
    <name type="scientific">Neisseria mucosa (strain ATCC 25996 / DSM 4631 / NCTC 10774 / M26)</name>
    <dbReference type="NCBI Taxonomy" id="546266"/>
    <lineage>
        <taxon>Bacteria</taxon>
        <taxon>Pseudomonadati</taxon>
        <taxon>Pseudomonadota</taxon>
        <taxon>Betaproteobacteria</taxon>
        <taxon>Neisseriales</taxon>
        <taxon>Neisseriaceae</taxon>
        <taxon>Neisseria</taxon>
    </lineage>
</organism>